<gene>
    <name evidence="4" type="ORF">SEMRO_144_G066840.1</name>
</gene>
<accession>A0A9N8DIT6</accession>
<dbReference type="Gene3D" id="3.40.50.12660">
    <property type="match status" value="2"/>
</dbReference>
<dbReference type="EMBL" id="CAICTM010000143">
    <property type="protein sequence ID" value="CAB9502710.1"/>
    <property type="molecule type" value="Genomic_DNA"/>
</dbReference>
<dbReference type="InterPro" id="IPR011600">
    <property type="entry name" value="Pept_C14_caspase"/>
</dbReference>
<dbReference type="OrthoDB" id="3223806at2759"/>
<evidence type="ECO:0000313" key="5">
    <source>
        <dbReference type="Proteomes" id="UP001153069"/>
    </source>
</evidence>
<comment type="caution">
    <text evidence="4">The sequence shown here is derived from an EMBL/GenBank/DDBJ whole genome shotgun (WGS) entry which is preliminary data.</text>
</comment>
<organism evidence="4 5">
    <name type="scientific">Seminavis robusta</name>
    <dbReference type="NCBI Taxonomy" id="568900"/>
    <lineage>
        <taxon>Eukaryota</taxon>
        <taxon>Sar</taxon>
        <taxon>Stramenopiles</taxon>
        <taxon>Ochrophyta</taxon>
        <taxon>Bacillariophyta</taxon>
        <taxon>Bacillariophyceae</taxon>
        <taxon>Bacillariophycidae</taxon>
        <taxon>Naviculales</taxon>
        <taxon>Naviculaceae</taxon>
        <taxon>Seminavis</taxon>
    </lineage>
</organism>
<feature type="compositionally biased region" description="Low complexity" evidence="2">
    <location>
        <begin position="335"/>
        <end position="359"/>
    </location>
</feature>
<comment type="similarity">
    <text evidence="1">Belongs to the peptidase C14B family.</text>
</comment>
<dbReference type="PANTHER" id="PTHR48104:SF30">
    <property type="entry name" value="METACASPASE-1"/>
    <property type="match status" value="1"/>
</dbReference>
<sequence length="682" mass="70983">MANNNSEFKVPSLFAGPTTTTTNNQTNRTAYPPTTSATAATYTPSTTASGYTPSAAARGYNPSAAANGHTPSAAAVGYPSGGSSSKYTPSQAASGGYNAAGSKSTYVPSAAAMSYTPSAAATNYSSAGAGTGQNGARNTTTGTTTGYVPSAAAMGYTPSTAANGAGKSGGTSNTGGYVPSAAAMSYTPSAAATSYTPSASSAGQNGAGGYVPSASAMTYTPSTAAMSYTPSAAASASGQNGGYVPSATAMSYTPSAAATTYTPSATAMSYTPSAPAKTYTPSATASSYTPSTAAMASVPSIFSAPPPAPPSNPPKPNHSVTQSAPYAQLPPPQQQQPQYQQPPQQSHAPPQHQPQQQQQHRPEGVMNEQQRLEFEANQPEALKHADIWMISGCEDRQTSADISNVNSFQLPDPHGRAGGACTAALLNVLYENDNQNRQYSFMDVMKKMRSMIKSKKLTQIPQLSSTHPIDMNRKFEMVPEGLTGTRRAVIIGINYTGQQGALRGCHNDAFNMKKYIQQRHGFQEQHMTLLIDDGNHSKPTKANILAAYKQVVAESRPGDAIFLHYSGHGTKVKDLNGDEADGYDEALVPLDFKKAGQIIDDDLYTIIVGGLPRGVHVVSVMDCCHSGTILDLPYIFKANGEFSQMEIDEGYNEKKGFSFFGGDTGKMLGAAVVGGILGGLLF</sequence>
<evidence type="ECO:0000256" key="1">
    <source>
        <dbReference type="ARBA" id="ARBA00009005"/>
    </source>
</evidence>
<evidence type="ECO:0000256" key="2">
    <source>
        <dbReference type="SAM" id="MobiDB-lite"/>
    </source>
</evidence>
<dbReference type="Pfam" id="PF00656">
    <property type="entry name" value="Peptidase_C14"/>
    <property type="match status" value="2"/>
</dbReference>
<keyword evidence="5" id="KW-1185">Reference proteome</keyword>
<protein>
    <submittedName>
        <fullName evidence="4">Metacaspase-1</fullName>
    </submittedName>
</protein>
<feature type="region of interest" description="Disordered" evidence="2">
    <location>
        <begin position="300"/>
        <end position="365"/>
    </location>
</feature>
<feature type="region of interest" description="Disordered" evidence="2">
    <location>
        <begin position="1"/>
        <end position="94"/>
    </location>
</feature>
<dbReference type="Proteomes" id="UP001153069">
    <property type="component" value="Unassembled WGS sequence"/>
</dbReference>
<dbReference type="PANTHER" id="PTHR48104">
    <property type="entry name" value="METACASPASE-4"/>
    <property type="match status" value="1"/>
</dbReference>
<dbReference type="SUPFAM" id="SSF52129">
    <property type="entry name" value="Caspase-like"/>
    <property type="match status" value="1"/>
</dbReference>
<proteinExistence type="inferred from homology"/>
<dbReference type="GO" id="GO:0004197">
    <property type="term" value="F:cysteine-type endopeptidase activity"/>
    <property type="evidence" value="ECO:0007669"/>
    <property type="project" value="InterPro"/>
</dbReference>
<dbReference type="AlphaFoldDB" id="A0A9N8DIT6"/>
<evidence type="ECO:0000313" key="4">
    <source>
        <dbReference type="EMBL" id="CAB9502710.1"/>
    </source>
</evidence>
<feature type="compositionally biased region" description="Low complexity" evidence="2">
    <location>
        <begin position="18"/>
        <end position="57"/>
    </location>
</feature>
<dbReference type="GO" id="GO:0005737">
    <property type="term" value="C:cytoplasm"/>
    <property type="evidence" value="ECO:0007669"/>
    <property type="project" value="TreeGrafter"/>
</dbReference>
<dbReference type="GO" id="GO:0006508">
    <property type="term" value="P:proteolysis"/>
    <property type="evidence" value="ECO:0007669"/>
    <property type="project" value="InterPro"/>
</dbReference>
<feature type="compositionally biased region" description="Polar residues" evidence="2">
    <location>
        <begin position="81"/>
        <end position="93"/>
    </location>
</feature>
<name>A0A9N8DIT6_9STRA</name>
<evidence type="ECO:0000259" key="3">
    <source>
        <dbReference type="Pfam" id="PF00656"/>
    </source>
</evidence>
<feature type="compositionally biased region" description="Pro residues" evidence="2">
    <location>
        <begin position="304"/>
        <end position="316"/>
    </location>
</feature>
<reference evidence="4" key="1">
    <citation type="submission" date="2020-06" db="EMBL/GenBank/DDBJ databases">
        <authorList>
            <consortium name="Plant Systems Biology data submission"/>
        </authorList>
    </citation>
    <scope>NUCLEOTIDE SEQUENCE</scope>
    <source>
        <strain evidence="4">D6</strain>
    </source>
</reference>
<dbReference type="InterPro" id="IPR029030">
    <property type="entry name" value="Caspase-like_dom_sf"/>
</dbReference>
<feature type="domain" description="Peptidase C14 caspase" evidence="3">
    <location>
        <begin position="486"/>
        <end position="635"/>
    </location>
</feature>
<feature type="domain" description="Peptidase C14 caspase" evidence="3">
    <location>
        <begin position="375"/>
        <end position="467"/>
    </location>
</feature>
<dbReference type="InterPro" id="IPR050452">
    <property type="entry name" value="Metacaspase"/>
</dbReference>